<accession>A0A3Q2X8X0</accession>
<dbReference type="Ensembl" id="ENSHCOT00000013485.1">
    <property type="protein sequence ID" value="ENSHCOP00000000620.1"/>
    <property type="gene ID" value="ENSHCOG00000001455.1"/>
</dbReference>
<name>A0A3Q2X8X0_HIPCM</name>
<proteinExistence type="predicted"/>
<reference evidence="3" key="1">
    <citation type="submission" date="2025-08" db="UniProtKB">
        <authorList>
            <consortium name="Ensembl"/>
        </authorList>
    </citation>
    <scope>IDENTIFICATION</scope>
</reference>
<dbReference type="GeneTree" id="ENSGT00940000166766"/>
<keyword evidence="2" id="KW-0677">Repeat</keyword>
<evidence type="ECO:0000313" key="4">
    <source>
        <dbReference type="Proteomes" id="UP000264820"/>
    </source>
</evidence>
<dbReference type="InterPro" id="IPR015915">
    <property type="entry name" value="Kelch-typ_b-propeller"/>
</dbReference>
<dbReference type="AlphaFoldDB" id="A0A3Q2X8X0"/>
<reference evidence="3" key="2">
    <citation type="submission" date="2025-09" db="UniProtKB">
        <authorList>
            <consortium name="Ensembl"/>
        </authorList>
    </citation>
    <scope>IDENTIFICATION</scope>
</reference>
<dbReference type="Proteomes" id="UP000264820">
    <property type="component" value="Unplaced"/>
</dbReference>
<dbReference type="PANTHER" id="PTHR46093:SF3">
    <property type="entry name" value="ACYL-COA-BINDING DOMAIN-CONTAINING PROTEIN 4"/>
    <property type="match status" value="1"/>
</dbReference>
<organism evidence="3 4">
    <name type="scientific">Hippocampus comes</name>
    <name type="common">Tiger tail seahorse</name>
    <dbReference type="NCBI Taxonomy" id="109280"/>
    <lineage>
        <taxon>Eukaryota</taxon>
        <taxon>Metazoa</taxon>
        <taxon>Chordata</taxon>
        <taxon>Craniata</taxon>
        <taxon>Vertebrata</taxon>
        <taxon>Euteleostomi</taxon>
        <taxon>Actinopterygii</taxon>
        <taxon>Neopterygii</taxon>
        <taxon>Teleostei</taxon>
        <taxon>Neoteleostei</taxon>
        <taxon>Acanthomorphata</taxon>
        <taxon>Syngnathiaria</taxon>
        <taxon>Syngnathiformes</taxon>
        <taxon>Syngnathoidei</taxon>
        <taxon>Syngnathidae</taxon>
        <taxon>Hippocampus</taxon>
    </lineage>
</organism>
<dbReference type="Pfam" id="PF24681">
    <property type="entry name" value="Kelch_KLHDC2_KLHL20_DRC7"/>
    <property type="match status" value="1"/>
</dbReference>
<dbReference type="SUPFAM" id="SSF117281">
    <property type="entry name" value="Kelch motif"/>
    <property type="match status" value="1"/>
</dbReference>
<dbReference type="OMA" id="PWGDRIC"/>
<evidence type="ECO:0000256" key="1">
    <source>
        <dbReference type="ARBA" id="ARBA00022441"/>
    </source>
</evidence>
<protein>
    <submittedName>
        <fullName evidence="3">Uncharacterized LOC109511862</fullName>
    </submittedName>
</protein>
<evidence type="ECO:0000313" key="3">
    <source>
        <dbReference type="Ensembl" id="ENSHCOP00000000620.1"/>
    </source>
</evidence>
<keyword evidence="4" id="KW-1185">Reference proteome</keyword>
<evidence type="ECO:0000256" key="2">
    <source>
        <dbReference type="ARBA" id="ARBA00022737"/>
    </source>
</evidence>
<dbReference type="Gene3D" id="2.120.10.80">
    <property type="entry name" value="Kelch-type beta propeller"/>
    <property type="match status" value="2"/>
</dbReference>
<dbReference type="STRING" id="109280.ENSHCOP00000000620"/>
<sequence>MGEFGVFALFGLDASPQRLLGDEGSRLVSVAIPPKVQQVVLFSSGPWGERTCVNADLYDAHRTPITIGKLTPYNRLDAKDSRPESALMLAVKDHTPKVDIHFRCHDKARSFVWMTTPISGVCSSSCSQHAAAPLAPQELNCKKKRKRATAEELDMGKDARVVEEEVENMCPNSSLEQTTPSRKVQRHAKGRQKLFLGRGNAAKSQGAVLPSGPSGRWGQMLCPIDAQTAILIGGQGARMQFCKDPLWKLCTEDLSWVPAETLAQGPTPEARIGHTAVYDPDSDRIFVFGGSKNKKWFNDVHILDTQTWKWTMVEVRFLIHGGYNGNNSLRDAFVFDTGEQSSPSLHRAAVPNQVAGESPHNVVFLQTLEIFFFKVYNTTKECSLYVTMQDFQHFLFLTSETNTWTEVTLPQLSLARAGHSIVAMETASDRDAEAQQADKTLLVFGGGDNEGAFYADVTVVAVKEILALL</sequence>
<keyword evidence="1" id="KW-0880">Kelch repeat</keyword>
<dbReference type="PANTHER" id="PTHR46093">
    <property type="entry name" value="ACYL-COA-BINDING DOMAIN-CONTAINING PROTEIN 5"/>
    <property type="match status" value="1"/>
</dbReference>